<feature type="transmembrane region" description="Helical" evidence="1">
    <location>
        <begin position="144"/>
        <end position="165"/>
    </location>
</feature>
<evidence type="ECO:0000313" key="2">
    <source>
        <dbReference type="EMBL" id="RPF20283.1"/>
    </source>
</evidence>
<evidence type="ECO:0000313" key="3">
    <source>
        <dbReference type="Proteomes" id="UP000280501"/>
    </source>
</evidence>
<keyword evidence="3" id="KW-1185">Reference proteome</keyword>
<feature type="transmembrane region" description="Helical" evidence="1">
    <location>
        <begin position="52"/>
        <end position="75"/>
    </location>
</feature>
<feature type="transmembrane region" description="Helical" evidence="1">
    <location>
        <begin position="172"/>
        <end position="193"/>
    </location>
</feature>
<dbReference type="RefSeq" id="WP_123813469.1">
    <property type="nucleotide sequence ID" value="NZ_RKQZ01000001.1"/>
</dbReference>
<name>A0A3N4YHM3_9MICO</name>
<dbReference type="EMBL" id="RKQZ01000001">
    <property type="protein sequence ID" value="RPF20283.1"/>
    <property type="molecule type" value="Genomic_DNA"/>
</dbReference>
<protein>
    <recommendedName>
        <fullName evidence="4">ABC-2 type transport system permease protein</fullName>
    </recommendedName>
</protein>
<feature type="transmembrane region" description="Helical" evidence="1">
    <location>
        <begin position="222"/>
        <end position="244"/>
    </location>
</feature>
<feature type="transmembrane region" description="Helical" evidence="1">
    <location>
        <begin position="16"/>
        <end position="37"/>
    </location>
</feature>
<accession>A0A3N4YHM3</accession>
<evidence type="ECO:0008006" key="4">
    <source>
        <dbReference type="Google" id="ProtNLM"/>
    </source>
</evidence>
<proteinExistence type="predicted"/>
<dbReference type="Proteomes" id="UP000280501">
    <property type="component" value="Unassembled WGS sequence"/>
</dbReference>
<evidence type="ECO:0000256" key="1">
    <source>
        <dbReference type="SAM" id="Phobius"/>
    </source>
</evidence>
<sequence length="250" mass="25410">MRLLFKELQRFAARPLAWWVAAGMLVYVATVVVLAAITGDDTLTQAVADGDVAGYALVPVLFACVAGALLVAGPAGGTRALLTVEPRRDRVYWMKAVAAGLAVLPGTAAACVLLVAGLWGVDAVVGPPDDAGTTADPAGLVSQLAWSGVRVLALAAVAAVGGAAVGAALGRWWAAVLVVPGALFGLEAALVGLTAEHWSPLAHARAWVVGPVSDGTGPTGPWWLSGLFLLVVAAAVTALGLLAFRRRELR</sequence>
<comment type="caution">
    <text evidence="2">The sequence shown here is derived from an EMBL/GenBank/DDBJ whole genome shotgun (WGS) entry which is preliminary data.</text>
</comment>
<gene>
    <name evidence="2" type="ORF">EDD34_0866</name>
</gene>
<organism evidence="2 3">
    <name type="scientific">Myceligenerans xiligouense</name>
    <dbReference type="NCBI Taxonomy" id="253184"/>
    <lineage>
        <taxon>Bacteria</taxon>
        <taxon>Bacillati</taxon>
        <taxon>Actinomycetota</taxon>
        <taxon>Actinomycetes</taxon>
        <taxon>Micrococcales</taxon>
        <taxon>Promicromonosporaceae</taxon>
        <taxon>Myceligenerans</taxon>
    </lineage>
</organism>
<dbReference type="OrthoDB" id="3819831at2"/>
<keyword evidence="1" id="KW-0812">Transmembrane</keyword>
<keyword evidence="1" id="KW-1133">Transmembrane helix</keyword>
<keyword evidence="1" id="KW-0472">Membrane</keyword>
<dbReference type="AlphaFoldDB" id="A0A3N4YHM3"/>
<feature type="transmembrane region" description="Helical" evidence="1">
    <location>
        <begin position="96"/>
        <end position="119"/>
    </location>
</feature>
<reference evidence="2 3" key="1">
    <citation type="submission" date="2018-11" db="EMBL/GenBank/DDBJ databases">
        <title>Sequencing the genomes of 1000 actinobacteria strains.</title>
        <authorList>
            <person name="Klenk H.-P."/>
        </authorList>
    </citation>
    <scope>NUCLEOTIDE SEQUENCE [LARGE SCALE GENOMIC DNA]</scope>
    <source>
        <strain evidence="2 3">DSM 15700</strain>
    </source>
</reference>